<evidence type="ECO:0000256" key="1">
    <source>
        <dbReference type="ARBA" id="ARBA00004401"/>
    </source>
</evidence>
<protein>
    <recommendedName>
        <fullName evidence="4">Signal peptidase I</fullName>
        <ecNumber evidence="4">3.4.21.89</ecNumber>
    </recommendedName>
</protein>
<dbReference type="EC" id="3.4.21.89" evidence="4"/>
<dbReference type="GO" id="GO:0005886">
    <property type="term" value="C:plasma membrane"/>
    <property type="evidence" value="ECO:0007669"/>
    <property type="project" value="UniProtKB-SubCell"/>
</dbReference>
<dbReference type="Pfam" id="PF10502">
    <property type="entry name" value="Peptidase_S26"/>
    <property type="match status" value="1"/>
</dbReference>
<comment type="catalytic activity">
    <reaction evidence="4">
        <text>Cleavage of hydrophobic, N-terminal signal or leader sequences from secreted and periplasmic proteins.</text>
        <dbReference type="EC" id="3.4.21.89"/>
    </reaction>
</comment>
<proteinExistence type="inferred from homology"/>
<dbReference type="PANTHER" id="PTHR43390:SF1">
    <property type="entry name" value="CHLOROPLAST PROCESSING PEPTIDASE"/>
    <property type="match status" value="1"/>
</dbReference>
<dbReference type="Proteomes" id="UP001335720">
    <property type="component" value="Chromosome"/>
</dbReference>
<dbReference type="AlphaFoldDB" id="A0AA48IBY1"/>
<dbReference type="PANTHER" id="PTHR43390">
    <property type="entry name" value="SIGNAL PEPTIDASE I"/>
    <property type="match status" value="1"/>
</dbReference>
<dbReference type="InterPro" id="IPR019533">
    <property type="entry name" value="Peptidase_S26"/>
</dbReference>
<feature type="active site" evidence="3">
    <location>
        <position position="61"/>
    </location>
</feature>
<keyword evidence="4" id="KW-0645">Protease</keyword>
<evidence type="ECO:0000256" key="3">
    <source>
        <dbReference type="PIRSR" id="PIRSR600223-1"/>
    </source>
</evidence>
<evidence type="ECO:0000256" key="4">
    <source>
        <dbReference type="RuleBase" id="RU362042"/>
    </source>
</evidence>
<evidence type="ECO:0000313" key="6">
    <source>
        <dbReference type="EMBL" id="BED92675.1"/>
    </source>
</evidence>
<dbReference type="SUPFAM" id="SSF51306">
    <property type="entry name" value="LexA/Signal peptidase"/>
    <property type="match status" value="1"/>
</dbReference>
<evidence type="ECO:0000259" key="5">
    <source>
        <dbReference type="Pfam" id="PF10502"/>
    </source>
</evidence>
<dbReference type="EMBL" id="AP027925">
    <property type="protein sequence ID" value="BED92675.1"/>
    <property type="molecule type" value="Genomic_DNA"/>
</dbReference>
<dbReference type="NCBIfam" id="TIGR02227">
    <property type="entry name" value="sigpep_I_bact"/>
    <property type="match status" value="1"/>
</dbReference>
<comment type="similarity">
    <text evidence="2 4">Belongs to the peptidase S26 family.</text>
</comment>
<sequence length="178" mass="20497">MIFVTFILIYIFRIANVDGDSMQNTLQNKDRLFIWEWYYIPQNGDVVPISEGKDLKKPLVKRIIATENQKLDIDFSIGEVKINGNKLNETYIKEPMLKPKEDIVLDHDGRFIAAPMEDIHITIPLGYSFVAGDNRNNSTDSRFSIVSLIKNEHIPGKVVYRLWPLKTIGKIKSVQTFV</sequence>
<dbReference type="KEGG" id="ptrh:RsTaC01_0510"/>
<dbReference type="Gene3D" id="2.10.109.10">
    <property type="entry name" value="Umud Fragment, subunit A"/>
    <property type="match status" value="1"/>
</dbReference>
<keyword evidence="4" id="KW-0378">Hydrolase</keyword>
<dbReference type="GO" id="GO:0009003">
    <property type="term" value="F:signal peptidase activity"/>
    <property type="evidence" value="ECO:0007669"/>
    <property type="project" value="UniProtKB-EC"/>
</dbReference>
<dbReference type="GO" id="GO:0006465">
    <property type="term" value="P:signal peptide processing"/>
    <property type="evidence" value="ECO:0007669"/>
    <property type="project" value="InterPro"/>
</dbReference>
<gene>
    <name evidence="6" type="ORF">RsTaC01_0510</name>
</gene>
<name>A0AA48IBY1_9FIRM</name>
<feature type="active site" evidence="3">
    <location>
        <position position="21"/>
    </location>
</feature>
<dbReference type="GO" id="GO:0004252">
    <property type="term" value="F:serine-type endopeptidase activity"/>
    <property type="evidence" value="ECO:0007669"/>
    <property type="project" value="InterPro"/>
</dbReference>
<reference evidence="6" key="1">
    <citation type="journal article" date="2023" name="ISME J.">
        <title>Emergence of putative energy parasites within Clostridia revealed by genome analysis of a novel endosymbiotic clade.</title>
        <authorList>
            <person name="Takahashi K."/>
            <person name="Kuwahara H."/>
            <person name="Horikawa Y."/>
            <person name="Izawa K."/>
            <person name="Kato D."/>
            <person name="Inagaki T."/>
            <person name="Yuki M."/>
            <person name="Ohkuma M."/>
            <person name="Hongoh Y."/>
        </authorList>
    </citation>
    <scope>NUCLEOTIDE SEQUENCE</scope>
    <source>
        <strain evidence="6">RsTa-C01</strain>
    </source>
</reference>
<comment type="subcellular location">
    <subcellularLocation>
        <location evidence="1">Cell membrane</location>
        <topology evidence="1">Single-pass type II membrane protein</topology>
    </subcellularLocation>
    <subcellularLocation>
        <location evidence="4">Membrane</location>
        <topology evidence="4">Single-pass type II membrane protein</topology>
    </subcellularLocation>
</comment>
<dbReference type="InterPro" id="IPR036286">
    <property type="entry name" value="LexA/Signal_pep-like_sf"/>
</dbReference>
<accession>A0AA48IBY1</accession>
<dbReference type="PRINTS" id="PR00727">
    <property type="entry name" value="LEADERPTASE"/>
</dbReference>
<feature type="domain" description="Peptidase S26" evidence="5">
    <location>
        <begin position="2"/>
        <end position="163"/>
    </location>
</feature>
<dbReference type="InterPro" id="IPR000223">
    <property type="entry name" value="Pept_S26A_signal_pept_1"/>
</dbReference>
<evidence type="ECO:0000256" key="2">
    <source>
        <dbReference type="ARBA" id="ARBA00009370"/>
    </source>
</evidence>
<organism evidence="6">
    <name type="scientific">Candidatus Paraimprobicoccus trichonymphae</name>
    <dbReference type="NCBI Taxonomy" id="3033793"/>
    <lineage>
        <taxon>Bacteria</taxon>
        <taxon>Bacillati</taxon>
        <taxon>Bacillota</taxon>
        <taxon>Clostridia</taxon>
        <taxon>Candidatus Paraimprobicoccus</taxon>
    </lineage>
</organism>
<dbReference type="CDD" id="cd06530">
    <property type="entry name" value="S26_SPase_I"/>
    <property type="match status" value="1"/>
</dbReference>